<name>A0A9P1G9W3_9DINO</name>
<evidence type="ECO:0000256" key="1">
    <source>
        <dbReference type="SAM" id="MobiDB-lite"/>
    </source>
</evidence>
<sequence>SSHLVELLRQLTTVLAERMASSSEVAETERDRGNTDASADSRSQVAQEVTLVESHGPSEAPHPKGKGKGQQDHRRTWKGFSWRPGPKGRKGNDATWPGTHEPG</sequence>
<comment type="caution">
    <text evidence="2">The sequence shown here is derived from an EMBL/GenBank/DDBJ whole genome shotgun (WGS) entry which is preliminary data.</text>
</comment>
<feature type="non-terminal residue" evidence="2">
    <location>
        <position position="1"/>
    </location>
</feature>
<gene>
    <name evidence="2" type="ORF">C1SCF055_LOCUS28494</name>
</gene>
<feature type="region of interest" description="Disordered" evidence="1">
    <location>
        <begin position="19"/>
        <end position="103"/>
    </location>
</feature>
<feature type="compositionally biased region" description="Polar residues" evidence="1">
    <location>
        <begin position="35"/>
        <end position="47"/>
    </location>
</feature>
<evidence type="ECO:0000313" key="4">
    <source>
        <dbReference type="Proteomes" id="UP001152797"/>
    </source>
</evidence>
<organism evidence="2">
    <name type="scientific">Cladocopium goreaui</name>
    <dbReference type="NCBI Taxonomy" id="2562237"/>
    <lineage>
        <taxon>Eukaryota</taxon>
        <taxon>Sar</taxon>
        <taxon>Alveolata</taxon>
        <taxon>Dinophyceae</taxon>
        <taxon>Suessiales</taxon>
        <taxon>Symbiodiniaceae</taxon>
        <taxon>Cladocopium</taxon>
    </lineage>
</organism>
<reference evidence="2" key="1">
    <citation type="submission" date="2022-10" db="EMBL/GenBank/DDBJ databases">
        <authorList>
            <person name="Chen Y."/>
            <person name="Dougan E. K."/>
            <person name="Chan C."/>
            <person name="Rhodes N."/>
            <person name="Thang M."/>
        </authorList>
    </citation>
    <scope>NUCLEOTIDE SEQUENCE</scope>
</reference>
<dbReference type="Proteomes" id="UP001152797">
    <property type="component" value="Unassembled WGS sequence"/>
</dbReference>
<feature type="non-terminal residue" evidence="2">
    <location>
        <position position="103"/>
    </location>
</feature>
<keyword evidence="4" id="KW-1185">Reference proteome</keyword>
<dbReference type="EMBL" id="CAMXCT030003114">
    <property type="protein sequence ID" value="CAL4789859.1"/>
    <property type="molecule type" value="Genomic_DNA"/>
</dbReference>
<protein>
    <submittedName>
        <fullName evidence="2">Uncharacterized protein</fullName>
    </submittedName>
</protein>
<dbReference type="EMBL" id="CAMXCT020003114">
    <property type="protein sequence ID" value="CAL1155922.1"/>
    <property type="molecule type" value="Genomic_DNA"/>
</dbReference>
<reference evidence="3" key="2">
    <citation type="submission" date="2024-04" db="EMBL/GenBank/DDBJ databases">
        <authorList>
            <person name="Chen Y."/>
            <person name="Shah S."/>
            <person name="Dougan E. K."/>
            <person name="Thang M."/>
            <person name="Chan C."/>
        </authorList>
    </citation>
    <scope>NUCLEOTIDE SEQUENCE [LARGE SCALE GENOMIC DNA]</scope>
</reference>
<proteinExistence type="predicted"/>
<dbReference type="AlphaFoldDB" id="A0A9P1G9W3"/>
<evidence type="ECO:0000313" key="2">
    <source>
        <dbReference type="EMBL" id="CAI4002547.1"/>
    </source>
</evidence>
<evidence type="ECO:0000313" key="3">
    <source>
        <dbReference type="EMBL" id="CAL1155922.1"/>
    </source>
</evidence>
<dbReference type="EMBL" id="CAMXCT010003114">
    <property type="protein sequence ID" value="CAI4002547.1"/>
    <property type="molecule type" value="Genomic_DNA"/>
</dbReference>
<accession>A0A9P1G9W3</accession>